<evidence type="ECO:0000313" key="6">
    <source>
        <dbReference type="EMBL" id="SDM32174.1"/>
    </source>
</evidence>
<keyword evidence="3 6" id="KW-0418">Kinase</keyword>
<keyword evidence="1" id="KW-0808">Transferase</keyword>
<dbReference type="SUPFAM" id="SSF56112">
    <property type="entry name" value="Protein kinase-like (PK-like)"/>
    <property type="match status" value="1"/>
</dbReference>
<keyword evidence="6" id="KW-0723">Serine/threonine-protein kinase</keyword>
<dbReference type="CDD" id="cd14014">
    <property type="entry name" value="STKc_PknB_like"/>
    <property type="match status" value="1"/>
</dbReference>
<dbReference type="Pfam" id="PF00582">
    <property type="entry name" value="Usp"/>
    <property type="match status" value="1"/>
</dbReference>
<dbReference type="GO" id="GO:0004674">
    <property type="term" value="F:protein serine/threonine kinase activity"/>
    <property type="evidence" value="ECO:0007669"/>
    <property type="project" value="UniProtKB-KW"/>
</dbReference>
<evidence type="ECO:0000313" key="7">
    <source>
        <dbReference type="Proteomes" id="UP000198552"/>
    </source>
</evidence>
<dbReference type="PANTHER" id="PTHR43289:SF34">
    <property type="entry name" value="SERINE_THREONINE-PROTEIN KINASE YBDM-RELATED"/>
    <property type="match status" value="1"/>
</dbReference>
<evidence type="ECO:0000256" key="3">
    <source>
        <dbReference type="ARBA" id="ARBA00022777"/>
    </source>
</evidence>
<protein>
    <submittedName>
        <fullName evidence="6">Serine/threonine protein kinase</fullName>
    </submittedName>
</protein>
<dbReference type="Gene3D" id="3.40.50.620">
    <property type="entry name" value="HUPs"/>
    <property type="match status" value="1"/>
</dbReference>
<evidence type="ECO:0000256" key="1">
    <source>
        <dbReference type="ARBA" id="ARBA00022679"/>
    </source>
</evidence>
<dbReference type="CDD" id="cd00293">
    <property type="entry name" value="USP-like"/>
    <property type="match status" value="1"/>
</dbReference>
<name>A0A1G9S9N8_9BURK</name>
<dbReference type="InterPro" id="IPR011009">
    <property type="entry name" value="Kinase-like_dom_sf"/>
</dbReference>
<keyword evidence="4" id="KW-0067">ATP-binding</keyword>
<dbReference type="Gene3D" id="3.30.200.20">
    <property type="entry name" value="Phosphorylase Kinase, domain 1"/>
    <property type="match status" value="1"/>
</dbReference>
<evidence type="ECO:0000256" key="2">
    <source>
        <dbReference type="ARBA" id="ARBA00022741"/>
    </source>
</evidence>
<dbReference type="OrthoDB" id="9801841at2"/>
<dbReference type="PROSITE" id="PS00108">
    <property type="entry name" value="PROTEIN_KINASE_ST"/>
    <property type="match status" value="1"/>
</dbReference>
<sequence>MHLLAPGSEIDGFVVHGCIHSGGMAHIYRVGPGSTARDTGFPLVMKIPRMTVLDGAENIVGFEVELTVLPTLSGPHAPRFVAAGDLVRLPYLVMEYLEGHTLQHWLDAHPARDHAARSPETIARIGAALAIAAHSLHEQNVCHLDLKPANVLLRPDGSAVLLDFGLSCHAHYPDLLAEEMRRAVGSPAWIAPEQVVGVRGDLRSDIFAIGVMLYEMATGALPFGAPTTPGGLRQRLWMTPQPPRAHRPDLPAWLQDIILRCLEPAAAERYPSAAQLAFDLANPEQVAVTERGQRTRGPGVRAHVRRWIRAAGMHYQPSPLPHDQIELSPIVMVAVPHQDVSDATLYSLREAVARSLGIRPGARLACVTVLSPSAASTSDGERSETALRRLHLARLKTWSQPLPLAGHAVSHHVLEAGDVAQALLRYAAANRVGLMILGAATHGLQLQRFVGTVPMRVARDAPCTVILVKQQLPFGALGAAAGDNAGDAQSFP</sequence>
<evidence type="ECO:0000259" key="5">
    <source>
        <dbReference type="PROSITE" id="PS50011"/>
    </source>
</evidence>
<keyword evidence="7" id="KW-1185">Reference proteome</keyword>
<dbReference type="PANTHER" id="PTHR43289">
    <property type="entry name" value="MITOGEN-ACTIVATED PROTEIN KINASE KINASE KINASE 20-RELATED"/>
    <property type="match status" value="1"/>
</dbReference>
<dbReference type="Pfam" id="PF00069">
    <property type="entry name" value="Pkinase"/>
    <property type="match status" value="1"/>
</dbReference>
<dbReference type="PROSITE" id="PS50011">
    <property type="entry name" value="PROTEIN_KINASE_DOM"/>
    <property type="match status" value="1"/>
</dbReference>
<dbReference type="EMBL" id="FNHP01000004">
    <property type="protein sequence ID" value="SDM32174.1"/>
    <property type="molecule type" value="Genomic_DNA"/>
</dbReference>
<dbReference type="InterPro" id="IPR008271">
    <property type="entry name" value="Ser/Thr_kinase_AS"/>
</dbReference>
<dbReference type="SUPFAM" id="SSF52402">
    <property type="entry name" value="Adenine nucleotide alpha hydrolases-like"/>
    <property type="match status" value="1"/>
</dbReference>
<accession>A0A1G9S9N8</accession>
<dbReference type="RefSeq" id="WP_091568951.1">
    <property type="nucleotide sequence ID" value="NZ_FNHP01000004.1"/>
</dbReference>
<dbReference type="InterPro" id="IPR006016">
    <property type="entry name" value="UspA"/>
</dbReference>
<dbReference type="AlphaFoldDB" id="A0A1G9S9N8"/>
<dbReference type="Proteomes" id="UP000198552">
    <property type="component" value="Unassembled WGS sequence"/>
</dbReference>
<reference evidence="7" key="1">
    <citation type="submission" date="2016-10" db="EMBL/GenBank/DDBJ databases">
        <authorList>
            <person name="Varghese N."/>
            <person name="Submissions S."/>
        </authorList>
    </citation>
    <scope>NUCLEOTIDE SEQUENCE [LARGE SCALE GENOMIC DNA]</scope>
    <source>
        <strain evidence="7">EPL6</strain>
    </source>
</reference>
<dbReference type="Gene3D" id="1.10.510.10">
    <property type="entry name" value="Transferase(Phosphotransferase) domain 1"/>
    <property type="match status" value="1"/>
</dbReference>
<dbReference type="STRING" id="1527607.SAMN05428957_104206"/>
<dbReference type="InterPro" id="IPR000719">
    <property type="entry name" value="Prot_kinase_dom"/>
</dbReference>
<gene>
    <name evidence="6" type="ORF">SAMN05428957_104206</name>
</gene>
<dbReference type="SMART" id="SM00220">
    <property type="entry name" value="S_TKc"/>
    <property type="match status" value="1"/>
</dbReference>
<feature type="domain" description="Protein kinase" evidence="5">
    <location>
        <begin position="13"/>
        <end position="285"/>
    </location>
</feature>
<dbReference type="InterPro" id="IPR014729">
    <property type="entry name" value="Rossmann-like_a/b/a_fold"/>
</dbReference>
<organism evidence="6 7">
    <name type="scientific">Oryzisolibacter propanilivorax</name>
    <dbReference type="NCBI Taxonomy" id="1527607"/>
    <lineage>
        <taxon>Bacteria</taxon>
        <taxon>Pseudomonadati</taxon>
        <taxon>Pseudomonadota</taxon>
        <taxon>Betaproteobacteria</taxon>
        <taxon>Burkholderiales</taxon>
        <taxon>Comamonadaceae</taxon>
        <taxon>Oryzisolibacter</taxon>
    </lineage>
</organism>
<dbReference type="GO" id="GO:0005524">
    <property type="term" value="F:ATP binding"/>
    <property type="evidence" value="ECO:0007669"/>
    <property type="project" value="UniProtKB-KW"/>
</dbReference>
<keyword evidence="2" id="KW-0547">Nucleotide-binding</keyword>
<evidence type="ECO:0000256" key="4">
    <source>
        <dbReference type="ARBA" id="ARBA00022840"/>
    </source>
</evidence>
<proteinExistence type="predicted"/>